<dbReference type="OrthoDB" id="34166at2"/>
<comment type="caution">
    <text evidence="11">The sequence shown here is derived from an EMBL/GenBank/DDBJ whole genome shotgun (WGS) entry which is preliminary data.</text>
</comment>
<sequence length="219" mass="25211">MLAERLKENVLELWETTYQHPFVQELGQGTLPQEKFKFYLLQDYLYLLDYARLMAYAAINADDESSMCYFTQIQSDILGSELETHRNYMATFDISAEVAAQVEASLFNRAYAANMLATAQSGQLSKIIATVLPCAWTYAEFAQRLLKACRVWLEKYASADFAKSAEWLLAKLESLLQDKSEQEHQAIQTIFKSSLEFEYLFWEMSYQMQTGISTKTVAK</sequence>
<dbReference type="InterPro" id="IPR050967">
    <property type="entry name" value="Thiamine_Salvage_TenA"/>
</dbReference>
<keyword evidence="12" id="KW-1185">Reference proteome</keyword>
<keyword evidence="9" id="KW-0378">Hydrolase</keyword>
<comment type="pathway">
    <text evidence="2 9">Cofactor biosynthesis; thiamine diphosphate biosynthesis.</text>
</comment>
<evidence type="ECO:0000256" key="1">
    <source>
        <dbReference type="ARBA" id="ARBA00001881"/>
    </source>
</evidence>
<comment type="function">
    <text evidence="9">Catalyzes an amino-pyrimidine hydrolysis reaction at the C5' of the pyrimidine moiety of thiamine compounds, a reaction that is part of a thiamine salvage pathway.</text>
</comment>
<dbReference type="GO" id="GO:0005829">
    <property type="term" value="C:cytosol"/>
    <property type="evidence" value="ECO:0007669"/>
    <property type="project" value="TreeGrafter"/>
</dbReference>
<dbReference type="SUPFAM" id="SSF48613">
    <property type="entry name" value="Heme oxygenase-like"/>
    <property type="match status" value="1"/>
</dbReference>
<dbReference type="PANTHER" id="PTHR43198:SF2">
    <property type="entry name" value="SI:CH1073-67J19.1-RELATED"/>
    <property type="match status" value="1"/>
</dbReference>
<dbReference type="InterPro" id="IPR016084">
    <property type="entry name" value="Haem_Oase-like_multi-hlx"/>
</dbReference>
<dbReference type="PANTHER" id="PTHR43198">
    <property type="entry name" value="BIFUNCTIONAL TH2 PROTEIN"/>
    <property type="match status" value="1"/>
</dbReference>
<reference evidence="12" key="1">
    <citation type="submission" date="2017-08" db="EMBL/GenBank/DDBJ databases">
        <title>Draft genome sequence of Lactococcus sp. strain Rs-Y01, isolated from the gut of the lower termite Reticulitermes speratus.</title>
        <authorList>
            <person name="Ohkuma M."/>
            <person name="Yuki M."/>
        </authorList>
    </citation>
    <scope>NUCLEOTIDE SEQUENCE [LARGE SCALE GENOMIC DNA]</scope>
    <source>
        <strain evidence="12">Rs-Y01</strain>
    </source>
</reference>
<accession>A0A224WZB9</accession>
<dbReference type="GO" id="GO:0050334">
    <property type="term" value="F:thiaminase activity"/>
    <property type="evidence" value="ECO:0007669"/>
    <property type="project" value="UniProtKB-EC"/>
</dbReference>
<evidence type="ECO:0000256" key="4">
    <source>
        <dbReference type="ARBA" id="ARBA00011881"/>
    </source>
</evidence>
<dbReference type="InterPro" id="IPR027574">
    <property type="entry name" value="Thiaminase_II"/>
</dbReference>
<comment type="subunit">
    <text evidence="4">Homotetramer.</text>
</comment>
<evidence type="ECO:0000256" key="9">
    <source>
        <dbReference type="RuleBase" id="RU363093"/>
    </source>
</evidence>
<keyword evidence="7 9" id="KW-0784">Thiamine biosynthesis</keyword>
<evidence type="ECO:0000256" key="5">
    <source>
        <dbReference type="ARBA" id="ARBA00012684"/>
    </source>
</evidence>
<evidence type="ECO:0000259" key="10">
    <source>
        <dbReference type="Pfam" id="PF03070"/>
    </source>
</evidence>
<dbReference type="GO" id="GO:0009228">
    <property type="term" value="P:thiamine biosynthetic process"/>
    <property type="evidence" value="ECO:0007669"/>
    <property type="project" value="UniProtKB-KW"/>
</dbReference>
<dbReference type="InterPro" id="IPR004305">
    <property type="entry name" value="Thiaminase-2/PQQC"/>
</dbReference>
<dbReference type="Pfam" id="PF03070">
    <property type="entry name" value="TENA_THI-4"/>
    <property type="match status" value="1"/>
</dbReference>
<evidence type="ECO:0000313" key="11">
    <source>
        <dbReference type="EMBL" id="GAX47397.1"/>
    </source>
</evidence>
<evidence type="ECO:0000256" key="7">
    <source>
        <dbReference type="ARBA" id="ARBA00022977"/>
    </source>
</evidence>
<dbReference type="GO" id="GO:0009229">
    <property type="term" value="P:thiamine diphosphate biosynthetic process"/>
    <property type="evidence" value="ECO:0007669"/>
    <property type="project" value="UniProtKB-UniPathway"/>
</dbReference>
<comment type="catalytic activity">
    <reaction evidence="8 9">
        <text>thiamine + H2O = 5-(2-hydroxyethyl)-4-methylthiazole + 4-amino-5-hydroxymethyl-2-methylpyrimidine + H(+)</text>
        <dbReference type="Rhea" id="RHEA:17509"/>
        <dbReference type="ChEBI" id="CHEBI:15377"/>
        <dbReference type="ChEBI" id="CHEBI:15378"/>
        <dbReference type="ChEBI" id="CHEBI:16892"/>
        <dbReference type="ChEBI" id="CHEBI:17957"/>
        <dbReference type="ChEBI" id="CHEBI:18385"/>
        <dbReference type="EC" id="3.5.99.2"/>
    </reaction>
</comment>
<dbReference type="EMBL" id="BEDT01000002">
    <property type="protein sequence ID" value="GAX47397.1"/>
    <property type="molecule type" value="Genomic_DNA"/>
</dbReference>
<evidence type="ECO:0000256" key="3">
    <source>
        <dbReference type="ARBA" id="ARBA00010264"/>
    </source>
</evidence>
<evidence type="ECO:0000256" key="8">
    <source>
        <dbReference type="ARBA" id="ARBA00048337"/>
    </source>
</evidence>
<dbReference type="EC" id="3.5.99.2" evidence="5 9"/>
<dbReference type="Proteomes" id="UP000218689">
    <property type="component" value="Unassembled WGS sequence"/>
</dbReference>
<evidence type="ECO:0000256" key="2">
    <source>
        <dbReference type="ARBA" id="ARBA00004948"/>
    </source>
</evidence>
<comment type="catalytic activity">
    <reaction evidence="1 9">
        <text>4-amino-5-aminomethyl-2-methylpyrimidine + H2O = 4-amino-5-hydroxymethyl-2-methylpyrimidine + NH4(+)</text>
        <dbReference type="Rhea" id="RHEA:31799"/>
        <dbReference type="ChEBI" id="CHEBI:15377"/>
        <dbReference type="ChEBI" id="CHEBI:16892"/>
        <dbReference type="ChEBI" id="CHEBI:28938"/>
        <dbReference type="ChEBI" id="CHEBI:63416"/>
        <dbReference type="EC" id="3.5.99.2"/>
    </reaction>
</comment>
<dbReference type="AlphaFoldDB" id="A0A224WZB9"/>
<protein>
    <recommendedName>
        <fullName evidence="6 9">Aminopyrimidine aminohydrolase</fullName>
        <ecNumber evidence="5 9">3.5.99.2</ecNumber>
    </recommendedName>
</protein>
<dbReference type="Gene3D" id="1.20.910.10">
    <property type="entry name" value="Heme oxygenase-like"/>
    <property type="match status" value="1"/>
</dbReference>
<dbReference type="RefSeq" id="WP_094784450.1">
    <property type="nucleotide sequence ID" value="NZ_BEDT01000002.1"/>
</dbReference>
<dbReference type="NCBIfam" id="TIGR04306">
    <property type="entry name" value="salvage_TenA"/>
    <property type="match status" value="1"/>
</dbReference>
<name>A0A224WZB9_9LACT</name>
<dbReference type="UniPathway" id="UPA00060"/>
<gene>
    <name evidence="11" type="ORF">RsY01_997</name>
</gene>
<comment type="similarity">
    <text evidence="3 9">Belongs to the TenA family.</text>
</comment>
<evidence type="ECO:0000313" key="12">
    <source>
        <dbReference type="Proteomes" id="UP000218689"/>
    </source>
</evidence>
<organism evidence="11 12">
    <name type="scientific">Pseudolactococcus reticulitermitis</name>
    <dbReference type="NCBI Taxonomy" id="2025039"/>
    <lineage>
        <taxon>Bacteria</taxon>
        <taxon>Bacillati</taxon>
        <taxon>Bacillota</taxon>
        <taxon>Bacilli</taxon>
        <taxon>Lactobacillales</taxon>
        <taxon>Streptococcaceae</taxon>
        <taxon>Pseudolactococcus</taxon>
    </lineage>
</organism>
<feature type="domain" description="Thiaminase-2/PQQC" evidence="10">
    <location>
        <begin position="9"/>
        <end position="207"/>
    </location>
</feature>
<evidence type="ECO:0000256" key="6">
    <source>
        <dbReference type="ARBA" id="ARBA00013647"/>
    </source>
</evidence>
<proteinExistence type="inferred from homology"/>